<sequence>MKKILYILLACVAIPSFSQEMRLSPSSQYLADNPYVVAPAFAGIGTYFQLRGSAAFQWVGVKDAPQTQTLSFDARVASKSAIGIVLYNDKNRNTYQKGGQITYAHHLILDEYSDQYLSFGLSYKFNSFNIDVANLANASADPAIANYKSTLNSNFDVGLLYRYKKAFISFNVVNILDKKVEVPAINEPVKLRNYYLYTGYVFKNEFQEYEIEPSLFYQLFESDKRSGLDANLKFKKFYGSNFLWAGLSVRLLGDQSFKPNAVIPMLGFKKDIFYLGYSYSYGLNGLELNQSGTHVITLGLDFKGRRNDCKCTY</sequence>
<dbReference type="AlphaFoldDB" id="A0A1Z5HLN6"/>
<dbReference type="EMBL" id="CP059075">
    <property type="protein sequence ID" value="QRE03220.1"/>
    <property type="molecule type" value="Genomic_DNA"/>
</dbReference>
<name>A0A1Z5HLN6_FLAPS</name>
<dbReference type="InterPro" id="IPR019861">
    <property type="entry name" value="PorP/SprF_Bacteroidetes"/>
</dbReference>
<proteinExistence type="predicted"/>
<evidence type="ECO:0000313" key="1">
    <source>
        <dbReference type="EMBL" id="QRE03220.1"/>
    </source>
</evidence>
<reference evidence="1 2" key="1">
    <citation type="submission" date="2020-07" db="EMBL/GenBank/DDBJ databases">
        <title>Genomic characterization of Flavobacterium psychrophilum strains.</title>
        <authorList>
            <person name="Castillo D."/>
            <person name="Jorgensen J."/>
            <person name="Middelboe M."/>
        </authorList>
    </citation>
    <scope>NUCLEOTIDE SEQUENCE [LARGE SCALE GENOMIC DNA]</scope>
    <source>
        <strain evidence="1 2">FPS-R7</strain>
    </source>
</reference>
<organism evidence="1 2">
    <name type="scientific">Flavobacterium psychrophilum</name>
    <dbReference type="NCBI Taxonomy" id="96345"/>
    <lineage>
        <taxon>Bacteria</taxon>
        <taxon>Pseudomonadati</taxon>
        <taxon>Bacteroidota</taxon>
        <taxon>Flavobacteriia</taxon>
        <taxon>Flavobacteriales</taxon>
        <taxon>Flavobacteriaceae</taxon>
        <taxon>Flavobacterium</taxon>
    </lineage>
</organism>
<protein>
    <submittedName>
        <fullName evidence="1">Type IX secretion system membrane protein PorP/SprF</fullName>
    </submittedName>
</protein>
<accession>A0A1Z5HLN6</accession>
<evidence type="ECO:0000313" key="2">
    <source>
        <dbReference type="Proteomes" id="UP000596329"/>
    </source>
</evidence>
<dbReference type="Pfam" id="PF11751">
    <property type="entry name" value="PorP_SprF"/>
    <property type="match status" value="1"/>
</dbReference>
<dbReference type="NCBIfam" id="TIGR03519">
    <property type="entry name" value="T9SS_PorP_fam"/>
    <property type="match status" value="1"/>
</dbReference>
<dbReference type="Proteomes" id="UP000596329">
    <property type="component" value="Chromosome"/>
</dbReference>
<dbReference type="RefSeq" id="WP_034097951.1">
    <property type="nucleotide sequence ID" value="NZ_BCNG01000059.1"/>
</dbReference>
<gene>
    <name evidence="1" type="ORF">H0H26_09965</name>
</gene>